<evidence type="ECO:0000313" key="1">
    <source>
        <dbReference type="EMBL" id="KAI9257296.1"/>
    </source>
</evidence>
<reference evidence="1" key="1">
    <citation type="journal article" date="2022" name="IScience">
        <title>Evolution of zygomycete secretomes and the origins of terrestrial fungal ecologies.</title>
        <authorList>
            <person name="Chang Y."/>
            <person name="Wang Y."/>
            <person name="Mondo S."/>
            <person name="Ahrendt S."/>
            <person name="Andreopoulos W."/>
            <person name="Barry K."/>
            <person name="Beard J."/>
            <person name="Benny G.L."/>
            <person name="Blankenship S."/>
            <person name="Bonito G."/>
            <person name="Cuomo C."/>
            <person name="Desiro A."/>
            <person name="Gervers K.A."/>
            <person name="Hundley H."/>
            <person name="Kuo A."/>
            <person name="LaButti K."/>
            <person name="Lang B.F."/>
            <person name="Lipzen A."/>
            <person name="O'Donnell K."/>
            <person name="Pangilinan J."/>
            <person name="Reynolds N."/>
            <person name="Sandor L."/>
            <person name="Smith M.E."/>
            <person name="Tsang A."/>
            <person name="Grigoriev I.V."/>
            <person name="Stajich J.E."/>
            <person name="Spatafora J.W."/>
        </authorList>
    </citation>
    <scope>NUCLEOTIDE SEQUENCE</scope>
    <source>
        <strain evidence="1">RSA 2281</strain>
    </source>
</reference>
<name>A0AAD5JW42_9FUNG</name>
<dbReference type="Proteomes" id="UP001209540">
    <property type="component" value="Unassembled WGS sequence"/>
</dbReference>
<proteinExistence type="predicted"/>
<accession>A0AAD5JW42</accession>
<reference evidence="1" key="2">
    <citation type="submission" date="2023-02" db="EMBL/GenBank/DDBJ databases">
        <authorList>
            <consortium name="DOE Joint Genome Institute"/>
            <person name="Mondo S.J."/>
            <person name="Chang Y."/>
            <person name="Wang Y."/>
            <person name="Ahrendt S."/>
            <person name="Andreopoulos W."/>
            <person name="Barry K."/>
            <person name="Beard J."/>
            <person name="Benny G.L."/>
            <person name="Blankenship S."/>
            <person name="Bonito G."/>
            <person name="Cuomo C."/>
            <person name="Desiro A."/>
            <person name="Gervers K.A."/>
            <person name="Hundley H."/>
            <person name="Kuo A."/>
            <person name="LaButti K."/>
            <person name="Lang B.F."/>
            <person name="Lipzen A."/>
            <person name="O'Donnell K."/>
            <person name="Pangilinan J."/>
            <person name="Reynolds N."/>
            <person name="Sandor L."/>
            <person name="Smith M.W."/>
            <person name="Tsang A."/>
            <person name="Grigoriev I.V."/>
            <person name="Stajich J.E."/>
            <person name="Spatafora J.W."/>
        </authorList>
    </citation>
    <scope>NUCLEOTIDE SEQUENCE</scope>
    <source>
        <strain evidence="1">RSA 2281</strain>
    </source>
</reference>
<keyword evidence="2" id="KW-1185">Reference proteome</keyword>
<dbReference type="EMBL" id="JAIXMP010000020">
    <property type="protein sequence ID" value="KAI9257296.1"/>
    <property type="molecule type" value="Genomic_DNA"/>
</dbReference>
<organism evidence="1 2">
    <name type="scientific">Phascolomyces articulosus</name>
    <dbReference type="NCBI Taxonomy" id="60185"/>
    <lineage>
        <taxon>Eukaryota</taxon>
        <taxon>Fungi</taxon>
        <taxon>Fungi incertae sedis</taxon>
        <taxon>Mucoromycota</taxon>
        <taxon>Mucoromycotina</taxon>
        <taxon>Mucoromycetes</taxon>
        <taxon>Mucorales</taxon>
        <taxon>Lichtheimiaceae</taxon>
        <taxon>Phascolomyces</taxon>
    </lineage>
</organism>
<dbReference type="AlphaFoldDB" id="A0AAD5JW42"/>
<sequence length="186" mass="21975">MDHFKAPKLSRVQCGWVFFKYGRLKDKMNDLIILMNLNIIKKKWRVNHDYQAISLYSSTSTADSSYFRLLHSRFLQLLRELSEKHNDHAPCNLQLDFVGVIRYHYSSLCRIKYIISTHSYFNLVHGIYNQLVGYTHGSIHRKTSTISSNGYEENIKPNIVLFYAYRHTMTMNSINPLQNLNHKNEK</sequence>
<evidence type="ECO:0000313" key="2">
    <source>
        <dbReference type="Proteomes" id="UP001209540"/>
    </source>
</evidence>
<gene>
    <name evidence="1" type="ORF">BDA99DRAFT_539406</name>
</gene>
<comment type="caution">
    <text evidence="1">The sequence shown here is derived from an EMBL/GenBank/DDBJ whole genome shotgun (WGS) entry which is preliminary data.</text>
</comment>
<protein>
    <submittedName>
        <fullName evidence="1">Uncharacterized protein</fullName>
    </submittedName>
</protein>